<dbReference type="InterPro" id="IPR005135">
    <property type="entry name" value="Endo/exonuclease/phosphatase"/>
</dbReference>
<dbReference type="Pfam" id="PF03372">
    <property type="entry name" value="Exo_endo_phos"/>
    <property type="match status" value="1"/>
</dbReference>
<name>A0ABT7PSR2_9BACT</name>
<comment type="cofactor">
    <cofactor evidence="2">
        <name>Mg(2+)</name>
        <dbReference type="ChEBI" id="CHEBI:18420"/>
    </cofactor>
</comment>
<dbReference type="InterPro" id="IPR036691">
    <property type="entry name" value="Endo/exonu/phosph_ase_sf"/>
</dbReference>
<feature type="non-terminal residue" evidence="11">
    <location>
        <position position="1"/>
    </location>
</feature>
<evidence type="ECO:0000256" key="8">
    <source>
        <dbReference type="ARBA" id="ARBA00023204"/>
    </source>
</evidence>
<evidence type="ECO:0000256" key="4">
    <source>
        <dbReference type="ARBA" id="ARBA00022723"/>
    </source>
</evidence>
<keyword evidence="4" id="KW-0479">Metal-binding</keyword>
<keyword evidence="7" id="KW-0460">Magnesium</keyword>
<keyword evidence="6" id="KW-0378">Hydrolase</keyword>
<comment type="caution">
    <text evidence="11">The sequence shown here is derived from an EMBL/GenBank/DDBJ whole genome shotgun (WGS) entry which is preliminary data.</text>
</comment>
<evidence type="ECO:0000313" key="12">
    <source>
        <dbReference type="Proteomes" id="UP001239462"/>
    </source>
</evidence>
<dbReference type="InterPro" id="IPR051547">
    <property type="entry name" value="TDP2-like"/>
</dbReference>
<evidence type="ECO:0000256" key="7">
    <source>
        <dbReference type="ARBA" id="ARBA00022842"/>
    </source>
</evidence>
<reference evidence="11 12" key="1">
    <citation type="submission" date="2023-06" db="EMBL/GenBank/DDBJ databases">
        <title>Roseiconus lacunae JC819 isolated from Gulf of Mannar region, Tamil Nadu.</title>
        <authorList>
            <person name="Pk S."/>
            <person name="Ch S."/>
            <person name="Ch V.R."/>
        </authorList>
    </citation>
    <scope>NUCLEOTIDE SEQUENCE [LARGE SCALE GENOMIC DNA]</scope>
    <source>
        <strain evidence="11 12">JC819</strain>
    </source>
</reference>
<evidence type="ECO:0000256" key="3">
    <source>
        <dbReference type="ARBA" id="ARBA00022722"/>
    </source>
</evidence>
<feature type="signal peptide" evidence="9">
    <location>
        <begin position="1"/>
        <end position="22"/>
    </location>
</feature>
<evidence type="ECO:0000256" key="9">
    <source>
        <dbReference type="SAM" id="SignalP"/>
    </source>
</evidence>
<keyword evidence="8" id="KW-0234">DNA repair</keyword>
<dbReference type="SUPFAM" id="SSF56219">
    <property type="entry name" value="DNase I-like"/>
    <property type="match status" value="1"/>
</dbReference>
<evidence type="ECO:0000313" key="11">
    <source>
        <dbReference type="EMBL" id="MDM4019533.1"/>
    </source>
</evidence>
<organism evidence="11 12">
    <name type="scientific">Roseiconus lacunae</name>
    <dbReference type="NCBI Taxonomy" id="2605694"/>
    <lineage>
        <taxon>Bacteria</taxon>
        <taxon>Pseudomonadati</taxon>
        <taxon>Planctomycetota</taxon>
        <taxon>Planctomycetia</taxon>
        <taxon>Pirellulales</taxon>
        <taxon>Pirellulaceae</taxon>
        <taxon>Roseiconus</taxon>
    </lineage>
</organism>
<accession>A0ABT7PSR2</accession>
<keyword evidence="9" id="KW-0732">Signal</keyword>
<dbReference type="EMBL" id="JASZZN010000108">
    <property type="protein sequence ID" value="MDM4019533.1"/>
    <property type="molecule type" value="Genomic_DNA"/>
</dbReference>
<keyword evidence="3" id="KW-0540">Nuclease</keyword>
<evidence type="ECO:0000259" key="10">
    <source>
        <dbReference type="Pfam" id="PF03372"/>
    </source>
</evidence>
<dbReference type="RefSeq" id="WP_289167657.1">
    <property type="nucleotide sequence ID" value="NZ_JASZZN010000108.1"/>
</dbReference>
<sequence length="273" mass="30502">TEMKKLASLLIFALTLATNASADSIRIATYNLNWGNRRSDQVLNALETAAPDVICFQETTVQSERFLRDRLAETHPHFHSAGHNGRYAGERFAFASKIKLTDLEFVPPTAGLFGFYSATLKRFDTSVRIINVHLTPFQMKRGGGVRDAMTALSSTEDKHAIEIDAIVDAIDCQRPTIVVGDFNSISTFRAPKRLAELGLIDAYASVHDDADSHPTWNWPTRPLPLALRIDHIFHTQHFTTTDAEIVRRVGSDHFLVVATLEFGEPDDTRESPR</sequence>
<dbReference type="GO" id="GO:0004519">
    <property type="term" value="F:endonuclease activity"/>
    <property type="evidence" value="ECO:0007669"/>
    <property type="project" value="UniProtKB-KW"/>
</dbReference>
<comment type="cofactor">
    <cofactor evidence="1">
        <name>Mn(2+)</name>
        <dbReference type="ChEBI" id="CHEBI:29035"/>
    </cofactor>
</comment>
<evidence type="ECO:0000256" key="5">
    <source>
        <dbReference type="ARBA" id="ARBA00022763"/>
    </source>
</evidence>
<keyword evidence="11" id="KW-0255">Endonuclease</keyword>
<feature type="chain" id="PRO_5045133497" evidence="9">
    <location>
        <begin position="23"/>
        <end position="273"/>
    </location>
</feature>
<feature type="domain" description="Endonuclease/exonuclease/phosphatase" evidence="10">
    <location>
        <begin position="28"/>
        <end position="253"/>
    </location>
</feature>
<protein>
    <submittedName>
        <fullName evidence="11">Endonuclease/exonuclease/phosphatase family protein</fullName>
    </submittedName>
</protein>
<evidence type="ECO:0000256" key="1">
    <source>
        <dbReference type="ARBA" id="ARBA00001936"/>
    </source>
</evidence>
<dbReference type="Gene3D" id="3.60.10.10">
    <property type="entry name" value="Endonuclease/exonuclease/phosphatase"/>
    <property type="match status" value="1"/>
</dbReference>
<gene>
    <name evidence="11" type="ORF">QTN89_29035</name>
</gene>
<keyword evidence="12" id="KW-1185">Reference proteome</keyword>
<evidence type="ECO:0000256" key="6">
    <source>
        <dbReference type="ARBA" id="ARBA00022801"/>
    </source>
</evidence>
<keyword evidence="5" id="KW-0227">DNA damage</keyword>
<dbReference type="PANTHER" id="PTHR15822">
    <property type="entry name" value="TRAF AND TNF RECEPTOR-ASSOCIATED PROTEIN"/>
    <property type="match status" value="1"/>
</dbReference>
<evidence type="ECO:0000256" key="2">
    <source>
        <dbReference type="ARBA" id="ARBA00001946"/>
    </source>
</evidence>
<dbReference type="PANTHER" id="PTHR15822:SF4">
    <property type="entry name" value="TYROSYL-DNA PHOSPHODIESTERASE 2"/>
    <property type="match status" value="1"/>
</dbReference>
<proteinExistence type="predicted"/>
<dbReference type="Proteomes" id="UP001239462">
    <property type="component" value="Unassembled WGS sequence"/>
</dbReference>